<feature type="compositionally biased region" description="Low complexity" evidence="1">
    <location>
        <begin position="134"/>
        <end position="146"/>
    </location>
</feature>
<keyword evidence="2" id="KW-0131">Cell cycle</keyword>
<protein>
    <submittedName>
        <fullName evidence="2">FtsZ-interacting cell division protein ZipA</fullName>
    </submittedName>
</protein>
<evidence type="ECO:0000313" key="2">
    <source>
        <dbReference type="EMBL" id="MBB2989605.1"/>
    </source>
</evidence>
<feature type="region of interest" description="Disordered" evidence="1">
    <location>
        <begin position="82"/>
        <end position="225"/>
    </location>
</feature>
<dbReference type="EMBL" id="JACHVU010000002">
    <property type="protein sequence ID" value="MBB2989605.1"/>
    <property type="molecule type" value="Genomic_DNA"/>
</dbReference>
<keyword evidence="3" id="KW-1185">Reference proteome</keyword>
<comment type="caution">
    <text evidence="2">The sequence shown here is derived from an EMBL/GenBank/DDBJ whole genome shotgun (WGS) entry which is preliminary data.</text>
</comment>
<sequence length="225" mass="24685">MAITDLPFALLRIQYRIARTPLQLLEHSVIARMNTEAPARLLFQRAFGSLDATAGNLLRDGNLEESGIARIAQAAALGEAMRLDEEAEQKQQQASDELQQKREQAASAPQQARQEATERVKNARETADQRKAEAAQNAAQRTAQTKQRIDESANQKVQAAEKAKQSAQNRSKAAQNAEEAVAEAQLDDAADKRKAATGARAHAERLDDFSDAEKQKRQAARNSDS</sequence>
<gene>
    <name evidence="2" type="ORF">FHR72_001068</name>
</gene>
<evidence type="ECO:0000256" key="1">
    <source>
        <dbReference type="SAM" id="MobiDB-lite"/>
    </source>
</evidence>
<feature type="compositionally biased region" description="Basic and acidic residues" evidence="1">
    <location>
        <begin position="201"/>
        <end position="216"/>
    </location>
</feature>
<feature type="compositionally biased region" description="Basic and acidic residues" evidence="1">
    <location>
        <begin position="115"/>
        <end position="133"/>
    </location>
</feature>
<reference evidence="2 3" key="1">
    <citation type="submission" date="2020-08" db="EMBL/GenBank/DDBJ databases">
        <title>The Agave Microbiome: Exploring the role of microbial communities in plant adaptations to desert environments.</title>
        <authorList>
            <person name="Partida-Martinez L.P."/>
        </authorList>
    </citation>
    <scope>NUCLEOTIDE SEQUENCE [LARGE SCALE GENOMIC DNA]</scope>
    <source>
        <strain evidence="2 3">AT2.18</strain>
    </source>
</reference>
<feature type="compositionally biased region" description="Basic and acidic residues" evidence="1">
    <location>
        <begin position="147"/>
        <end position="164"/>
    </location>
</feature>
<accession>A0A839Q5E9</accession>
<dbReference type="Proteomes" id="UP000550501">
    <property type="component" value="Unassembled WGS sequence"/>
</dbReference>
<feature type="compositionally biased region" description="Low complexity" evidence="1">
    <location>
        <begin position="173"/>
        <end position="184"/>
    </location>
</feature>
<keyword evidence="2" id="KW-0132">Cell division</keyword>
<dbReference type="GO" id="GO:0051301">
    <property type="term" value="P:cell division"/>
    <property type="evidence" value="ECO:0007669"/>
    <property type="project" value="UniProtKB-KW"/>
</dbReference>
<dbReference type="RefSeq" id="WP_183466891.1">
    <property type="nucleotide sequence ID" value="NZ_JACHVU010000002.1"/>
</dbReference>
<name>A0A839Q5E9_MYCIR</name>
<dbReference type="AlphaFoldDB" id="A0A839Q5E9"/>
<organism evidence="2 3">
    <name type="scientific">Mycolicibacterium iranicum</name>
    <name type="common">Mycobacterium iranicum</name>
    <dbReference type="NCBI Taxonomy" id="912594"/>
    <lineage>
        <taxon>Bacteria</taxon>
        <taxon>Bacillati</taxon>
        <taxon>Actinomycetota</taxon>
        <taxon>Actinomycetes</taxon>
        <taxon>Mycobacteriales</taxon>
        <taxon>Mycobacteriaceae</taxon>
        <taxon>Mycolicibacterium</taxon>
    </lineage>
</organism>
<evidence type="ECO:0000313" key="3">
    <source>
        <dbReference type="Proteomes" id="UP000550501"/>
    </source>
</evidence>
<proteinExistence type="predicted"/>